<dbReference type="EMBL" id="BFEA01000053">
    <property type="protein sequence ID" value="GBG64691.1"/>
    <property type="molecule type" value="Genomic_DNA"/>
</dbReference>
<reference evidence="10 11" key="1">
    <citation type="journal article" date="2018" name="Cell">
        <title>The Chara Genome: Secondary Complexity and Implications for Plant Terrestrialization.</title>
        <authorList>
            <person name="Nishiyama T."/>
            <person name="Sakayama H."/>
            <person name="Vries J.D."/>
            <person name="Buschmann H."/>
            <person name="Saint-Marcoux D."/>
            <person name="Ullrich K.K."/>
            <person name="Haas F.B."/>
            <person name="Vanderstraeten L."/>
            <person name="Becker D."/>
            <person name="Lang D."/>
            <person name="Vosolsobe S."/>
            <person name="Rombauts S."/>
            <person name="Wilhelmsson P.K.I."/>
            <person name="Janitza P."/>
            <person name="Kern R."/>
            <person name="Heyl A."/>
            <person name="Rumpler F."/>
            <person name="Villalobos L.I.A.C."/>
            <person name="Clay J.M."/>
            <person name="Skokan R."/>
            <person name="Toyoda A."/>
            <person name="Suzuki Y."/>
            <person name="Kagoshima H."/>
            <person name="Schijlen E."/>
            <person name="Tajeshwar N."/>
            <person name="Catarino B."/>
            <person name="Hetherington A.J."/>
            <person name="Saltykova A."/>
            <person name="Bonnot C."/>
            <person name="Breuninger H."/>
            <person name="Symeonidi A."/>
            <person name="Radhakrishnan G.V."/>
            <person name="Van Nieuwerburgh F."/>
            <person name="Deforce D."/>
            <person name="Chang C."/>
            <person name="Karol K.G."/>
            <person name="Hedrich R."/>
            <person name="Ulvskov P."/>
            <person name="Glockner G."/>
            <person name="Delwiche C.F."/>
            <person name="Petrasek J."/>
            <person name="Van de Peer Y."/>
            <person name="Friml J."/>
            <person name="Beilby M."/>
            <person name="Dolan L."/>
            <person name="Kohara Y."/>
            <person name="Sugano S."/>
            <person name="Fujiyama A."/>
            <person name="Delaux P.-M."/>
            <person name="Quint M."/>
            <person name="TheiBen G."/>
            <person name="Hagemann M."/>
            <person name="Harholt J."/>
            <person name="Dunand C."/>
            <person name="Zachgo S."/>
            <person name="Langdale J."/>
            <person name="Maumus F."/>
            <person name="Straeten D.V.D."/>
            <person name="Gould S.B."/>
            <person name="Rensing S.A."/>
        </authorList>
    </citation>
    <scope>NUCLEOTIDE SEQUENCE [LARGE SCALE GENOMIC DNA]</scope>
    <source>
        <strain evidence="10 11">S276</strain>
    </source>
</reference>
<evidence type="ECO:0000256" key="3">
    <source>
        <dbReference type="ARBA" id="ARBA00009561"/>
    </source>
</evidence>
<keyword evidence="6" id="KW-0256">Endoplasmic reticulum</keyword>
<evidence type="ECO:0000256" key="9">
    <source>
        <dbReference type="SAM" id="Phobius"/>
    </source>
</evidence>
<gene>
    <name evidence="10" type="ORF">CBR_g46234</name>
</gene>
<feature type="transmembrane region" description="Helical" evidence="9">
    <location>
        <begin position="207"/>
        <end position="226"/>
    </location>
</feature>
<comment type="subcellular location">
    <subcellularLocation>
        <location evidence="2">Endoplasmic reticulum membrane</location>
        <topology evidence="2">Multi-pass membrane protein</topology>
    </subcellularLocation>
</comment>
<evidence type="ECO:0000256" key="7">
    <source>
        <dbReference type="ARBA" id="ARBA00022989"/>
    </source>
</evidence>
<dbReference type="GO" id="GO:0008250">
    <property type="term" value="C:oligosaccharyltransferase complex"/>
    <property type="evidence" value="ECO:0007669"/>
    <property type="project" value="TreeGrafter"/>
</dbReference>
<dbReference type="OrthoDB" id="67566at2759"/>
<evidence type="ECO:0000256" key="1">
    <source>
        <dbReference type="ARBA" id="ARBA00002791"/>
    </source>
</evidence>
<proteinExistence type="inferred from homology"/>
<name>A0A388K3S1_CHABU</name>
<evidence type="ECO:0000256" key="2">
    <source>
        <dbReference type="ARBA" id="ARBA00004477"/>
    </source>
</evidence>
<dbReference type="Proteomes" id="UP000265515">
    <property type="component" value="Unassembled WGS sequence"/>
</dbReference>
<keyword evidence="4 9" id="KW-0812">Transmembrane</keyword>
<dbReference type="InterPro" id="IPR021149">
    <property type="entry name" value="OligosaccharylTrfase_OST3/OST6"/>
</dbReference>
<keyword evidence="8 9" id="KW-0472">Membrane</keyword>
<dbReference type="Pfam" id="PF04756">
    <property type="entry name" value="OST3_OST6"/>
    <property type="match status" value="1"/>
</dbReference>
<comment type="function">
    <text evidence="1">Subunit of the oligosaccharyl transferase (OST) complex that catalyzes the initial transfer of a defined glycan (Glc(3)Man(9)GlcNAc(2) in eukaryotes) from the lipid carrier dolichol-pyrophosphate to an asparagine residue within an Asn-X-Ser/Thr consensus motif in nascent polypeptide chains, the first step in protein N-glycosylation. N-glycosylation occurs cotranslationally and the complex associates with the Sec61 complex at the channel-forming translocon complex that mediates protein translocation across the endoplasmic reticulum (ER). All subunits are required for a maximal enzyme activity.</text>
</comment>
<evidence type="ECO:0008006" key="12">
    <source>
        <dbReference type="Google" id="ProtNLM"/>
    </source>
</evidence>
<feature type="transmembrane region" description="Helical" evidence="9">
    <location>
        <begin position="318"/>
        <end position="335"/>
    </location>
</feature>
<accession>A0A388K3S1</accession>
<evidence type="ECO:0000313" key="10">
    <source>
        <dbReference type="EMBL" id="GBG64691.1"/>
    </source>
</evidence>
<dbReference type="OMA" id="GFLIWSP"/>
<comment type="caution">
    <text evidence="10">The sequence shown here is derived from an EMBL/GenBank/DDBJ whole genome shotgun (WGS) entry which is preliminary data.</text>
</comment>
<dbReference type="STRING" id="69332.A0A388K3S1"/>
<protein>
    <recommendedName>
        <fullName evidence="12">Dolichyl-diphosphooligosaccharide--protein glycosyltransferase subunit 3</fullName>
    </recommendedName>
</protein>
<dbReference type="AlphaFoldDB" id="A0A388K3S1"/>
<organism evidence="10 11">
    <name type="scientific">Chara braunii</name>
    <name type="common">Braun's stonewort</name>
    <dbReference type="NCBI Taxonomy" id="69332"/>
    <lineage>
        <taxon>Eukaryota</taxon>
        <taxon>Viridiplantae</taxon>
        <taxon>Streptophyta</taxon>
        <taxon>Charophyceae</taxon>
        <taxon>Charales</taxon>
        <taxon>Characeae</taxon>
        <taxon>Chara</taxon>
    </lineage>
</organism>
<dbReference type="GO" id="GO:0018279">
    <property type="term" value="P:protein N-linked glycosylation via asparagine"/>
    <property type="evidence" value="ECO:0007669"/>
    <property type="project" value="TreeGrafter"/>
</dbReference>
<dbReference type="PANTHER" id="PTHR12692:SF0">
    <property type="entry name" value="GH11935P"/>
    <property type="match status" value="1"/>
</dbReference>
<evidence type="ECO:0000313" key="11">
    <source>
        <dbReference type="Proteomes" id="UP000265515"/>
    </source>
</evidence>
<keyword evidence="7 9" id="KW-1133">Transmembrane helix</keyword>
<evidence type="ECO:0000256" key="8">
    <source>
        <dbReference type="ARBA" id="ARBA00023136"/>
    </source>
</evidence>
<dbReference type="Gene3D" id="3.40.30.10">
    <property type="entry name" value="Glutaredoxin"/>
    <property type="match status" value="1"/>
</dbReference>
<evidence type="ECO:0000256" key="6">
    <source>
        <dbReference type="ARBA" id="ARBA00022824"/>
    </source>
</evidence>
<evidence type="ECO:0000256" key="4">
    <source>
        <dbReference type="ARBA" id="ARBA00022692"/>
    </source>
</evidence>
<feature type="transmembrane region" description="Helical" evidence="9">
    <location>
        <begin position="238"/>
        <end position="259"/>
    </location>
</feature>
<keyword evidence="5" id="KW-0732">Signal</keyword>
<feature type="transmembrane region" description="Helical" evidence="9">
    <location>
        <begin position="291"/>
        <end position="311"/>
    </location>
</feature>
<sequence length="355" mass="40505">MMDRARRKNKEIKRHRRWSPYLMELMLLYAVLFMQSVPVSRSALEDPRVTELVRLRRFSSDSVIDFDERQFHLLAQGEEPRPYSIILFMDADQLRSNAELKLGELREEFGLVARAYTDSHADSSVVNKVFFASVEYSRAQGVFLLLNVKALPHIRHVAPSSEPDGDTVLDASLYGRSAESIAQFVLHTTGEEIEAIIRPHLLSSSRILLLTVVCAIAFPLLVHLFLNPLRSFFSSPTIYCFLAMLVYFFSVSGGLYNIIRDVPMYHKDPRNPGRSIFFYQGSGTQLGAEGFTIGSLYTVVGTLLAVVSQGLPRVRHMWLARFTGYKCLILAAYVVKKVVQMNNWKTGYHIRIYWP</sequence>
<evidence type="ECO:0000256" key="5">
    <source>
        <dbReference type="ARBA" id="ARBA00022729"/>
    </source>
</evidence>
<comment type="similarity">
    <text evidence="3">Belongs to the OST3/OST6 family.</text>
</comment>
<dbReference type="PANTHER" id="PTHR12692">
    <property type="entry name" value="DOLICHYL-DIPHOSPHOOLIGOSACCHARIDE--PROTEIN GLYCOSYLTRANSFERASE-RELATED"/>
    <property type="match status" value="1"/>
</dbReference>
<dbReference type="Gramene" id="GBG64691">
    <property type="protein sequence ID" value="GBG64691"/>
    <property type="gene ID" value="CBR_g46234"/>
</dbReference>
<keyword evidence="11" id="KW-1185">Reference proteome</keyword>